<dbReference type="WBParaSite" id="nRc.2.0.1.t46523-RA">
    <property type="protein sequence ID" value="nRc.2.0.1.t46523-RA"/>
    <property type="gene ID" value="nRc.2.0.1.g46523"/>
</dbReference>
<accession>A0A915L7S2</accession>
<keyword evidence="2" id="KW-1185">Reference proteome</keyword>
<evidence type="ECO:0000256" key="1">
    <source>
        <dbReference type="SAM" id="MobiDB-lite"/>
    </source>
</evidence>
<evidence type="ECO:0000313" key="3">
    <source>
        <dbReference type="WBParaSite" id="nRc.2.0.1.t46523-RA"/>
    </source>
</evidence>
<proteinExistence type="predicted"/>
<dbReference type="AlphaFoldDB" id="A0A915L7S2"/>
<reference evidence="3" key="1">
    <citation type="submission" date="2022-11" db="UniProtKB">
        <authorList>
            <consortium name="WormBaseParasite"/>
        </authorList>
    </citation>
    <scope>IDENTIFICATION</scope>
</reference>
<protein>
    <submittedName>
        <fullName evidence="3">Uncharacterized protein</fullName>
    </submittedName>
</protein>
<sequence>MLFTPQILNDFLMLSGDKESHASLIQQRTKTVGTVRGPQGRRINGTGNEYSNDNYAKSMIACSSINYTNTCK</sequence>
<dbReference type="Proteomes" id="UP000887565">
    <property type="component" value="Unplaced"/>
</dbReference>
<evidence type="ECO:0000313" key="2">
    <source>
        <dbReference type="Proteomes" id="UP000887565"/>
    </source>
</evidence>
<feature type="region of interest" description="Disordered" evidence="1">
    <location>
        <begin position="27"/>
        <end position="49"/>
    </location>
</feature>
<organism evidence="2 3">
    <name type="scientific">Romanomermis culicivorax</name>
    <name type="common">Nematode worm</name>
    <dbReference type="NCBI Taxonomy" id="13658"/>
    <lineage>
        <taxon>Eukaryota</taxon>
        <taxon>Metazoa</taxon>
        <taxon>Ecdysozoa</taxon>
        <taxon>Nematoda</taxon>
        <taxon>Enoplea</taxon>
        <taxon>Dorylaimia</taxon>
        <taxon>Mermithida</taxon>
        <taxon>Mermithoidea</taxon>
        <taxon>Mermithidae</taxon>
        <taxon>Romanomermis</taxon>
    </lineage>
</organism>
<name>A0A915L7S2_ROMCU</name>